<keyword evidence="7" id="KW-1185">Reference proteome</keyword>
<dbReference type="PANTHER" id="PTHR35936:SF19">
    <property type="entry name" value="AMINO-ACID-BINDING PROTEIN YXEM-RELATED"/>
    <property type="match status" value="1"/>
</dbReference>
<dbReference type="InterPro" id="IPR018313">
    <property type="entry name" value="SBP_3_CS"/>
</dbReference>
<dbReference type="PANTHER" id="PTHR35936">
    <property type="entry name" value="MEMBRANE-BOUND LYTIC MUREIN TRANSGLYCOSYLASE F"/>
    <property type="match status" value="1"/>
</dbReference>
<gene>
    <name evidence="6" type="ORF">QWY20_01765</name>
</gene>
<evidence type="ECO:0000313" key="7">
    <source>
        <dbReference type="Proteomes" id="UP001336314"/>
    </source>
</evidence>
<evidence type="ECO:0000256" key="1">
    <source>
        <dbReference type="ARBA" id="ARBA00004196"/>
    </source>
</evidence>
<dbReference type="SMART" id="SM00062">
    <property type="entry name" value="PBPb"/>
    <property type="match status" value="1"/>
</dbReference>
<dbReference type="Gene3D" id="3.40.190.10">
    <property type="entry name" value="Periplasmic binding protein-like II"/>
    <property type="match status" value="2"/>
</dbReference>
<dbReference type="SUPFAM" id="SSF53850">
    <property type="entry name" value="Periplasmic binding protein-like II"/>
    <property type="match status" value="1"/>
</dbReference>
<evidence type="ECO:0000256" key="2">
    <source>
        <dbReference type="ARBA" id="ARBA00010333"/>
    </source>
</evidence>
<dbReference type="EMBL" id="JAUHLI010000001">
    <property type="protein sequence ID" value="MEE2000166.1"/>
    <property type="molecule type" value="Genomic_DNA"/>
</dbReference>
<dbReference type="InterPro" id="IPR001638">
    <property type="entry name" value="Solute-binding_3/MltF_N"/>
</dbReference>
<dbReference type="RefSeq" id="WP_330127315.1">
    <property type="nucleotide sequence ID" value="NZ_JAUHLI010000001.1"/>
</dbReference>
<dbReference type="PROSITE" id="PS51257">
    <property type="entry name" value="PROKAR_LIPOPROTEIN"/>
    <property type="match status" value="1"/>
</dbReference>
<comment type="subcellular location">
    <subcellularLocation>
        <location evidence="1">Cell envelope</location>
    </subcellularLocation>
</comment>
<accession>A0ABU7J0Z0</accession>
<protein>
    <submittedName>
        <fullName evidence="6">Transporter substrate-binding domain-containing protein</fullName>
    </submittedName>
</protein>
<evidence type="ECO:0000313" key="6">
    <source>
        <dbReference type="EMBL" id="MEE2000166.1"/>
    </source>
</evidence>
<dbReference type="Pfam" id="PF00497">
    <property type="entry name" value="SBP_bac_3"/>
    <property type="match status" value="1"/>
</dbReference>
<dbReference type="PROSITE" id="PS01039">
    <property type="entry name" value="SBP_BACTERIAL_3"/>
    <property type="match status" value="1"/>
</dbReference>
<keyword evidence="3" id="KW-0732">Signal</keyword>
<reference evidence="6 7" key="1">
    <citation type="submission" date="2023-07" db="EMBL/GenBank/DDBJ databases">
        <title>Alkalimonas sp., MEB108 novel, alkaliphilic bacterium isolated from Lonar Lake, India.</title>
        <authorList>
            <person name="Joshi A."/>
            <person name="Thite S."/>
        </authorList>
    </citation>
    <scope>NUCLEOTIDE SEQUENCE [LARGE SCALE GENOMIC DNA]</scope>
    <source>
        <strain evidence="6 7">MEB108</strain>
    </source>
</reference>
<evidence type="ECO:0000259" key="5">
    <source>
        <dbReference type="SMART" id="SM00062"/>
    </source>
</evidence>
<feature type="domain" description="Solute-binding protein family 3/N-terminal" evidence="5">
    <location>
        <begin position="52"/>
        <end position="280"/>
    </location>
</feature>
<proteinExistence type="inferred from homology"/>
<comment type="similarity">
    <text evidence="2 4">Belongs to the bacterial solute-binding protein 3 family.</text>
</comment>
<sequence length="280" mass="31553">MKPFLPGLFVVLLFLLGCEPEVPTPVAPEDTAASQAADYRVGEHKAHTQDCQLTMGFDAWEPYQYVGVGNVVTGLDVEIVHAIANTMGCSVAMRQGTWVELLNALRNGEVDFVLGASMTDDRQQFAHFSDPYREERFILYVRRYEGNLPYNTITEFVHAGHKLGIVNEYFYGDEITALYTNDDYHPQFVGAIISEMNMARLIDEEIDGFLEDSFVGASILRRKGLDQYIEPHGIRLESSQVYVMFSRASVDEAVVEKFNQGLAEIKASGVYQQIIDKYDH</sequence>
<comment type="caution">
    <text evidence="6">The sequence shown here is derived from an EMBL/GenBank/DDBJ whole genome shotgun (WGS) entry which is preliminary data.</text>
</comment>
<name>A0ABU7J0Z0_9GAMM</name>
<dbReference type="Proteomes" id="UP001336314">
    <property type="component" value="Unassembled WGS sequence"/>
</dbReference>
<organism evidence="6 7">
    <name type="scientific">Alkalimonas cellulosilytica</name>
    <dbReference type="NCBI Taxonomy" id="3058395"/>
    <lineage>
        <taxon>Bacteria</taxon>
        <taxon>Pseudomonadati</taxon>
        <taxon>Pseudomonadota</taxon>
        <taxon>Gammaproteobacteria</taxon>
        <taxon>Alkalimonas</taxon>
    </lineage>
</organism>
<evidence type="ECO:0000256" key="3">
    <source>
        <dbReference type="ARBA" id="ARBA00022729"/>
    </source>
</evidence>
<evidence type="ECO:0000256" key="4">
    <source>
        <dbReference type="RuleBase" id="RU003744"/>
    </source>
</evidence>